<protein>
    <submittedName>
        <fullName evidence="1">Uncharacterized protein</fullName>
    </submittedName>
</protein>
<dbReference type="AlphaFoldDB" id="A0A3A4NSM3"/>
<name>A0A3A4NSM3_ABYX5</name>
<dbReference type="EMBL" id="QZKU01000064">
    <property type="protein sequence ID" value="RJP21809.1"/>
    <property type="molecule type" value="Genomic_DNA"/>
</dbReference>
<evidence type="ECO:0000313" key="1">
    <source>
        <dbReference type="EMBL" id="RJP21809.1"/>
    </source>
</evidence>
<gene>
    <name evidence="1" type="ORF">C4520_09130</name>
</gene>
<accession>A0A3A4NSM3</accession>
<evidence type="ECO:0000313" key="2">
    <source>
        <dbReference type="Proteomes" id="UP000265882"/>
    </source>
</evidence>
<comment type="caution">
    <text evidence="1">The sequence shown here is derived from an EMBL/GenBank/DDBJ whole genome shotgun (WGS) entry which is preliminary data.</text>
</comment>
<dbReference type="Proteomes" id="UP000265882">
    <property type="component" value="Unassembled WGS sequence"/>
</dbReference>
<organism evidence="1 2">
    <name type="scientific">Abyssobacteria bacterium (strain SURF_5)</name>
    <dbReference type="NCBI Taxonomy" id="2093360"/>
    <lineage>
        <taxon>Bacteria</taxon>
        <taxon>Pseudomonadati</taxon>
        <taxon>Candidatus Hydrogenedentota</taxon>
        <taxon>Candidatus Abyssobacteria</taxon>
    </lineage>
</organism>
<proteinExistence type="predicted"/>
<reference evidence="1 2" key="1">
    <citation type="journal article" date="2017" name="ISME J.">
        <title>Energy and carbon metabolisms in a deep terrestrial subsurface fluid microbial community.</title>
        <authorList>
            <person name="Momper L."/>
            <person name="Jungbluth S.P."/>
            <person name="Lee M.D."/>
            <person name="Amend J.P."/>
        </authorList>
    </citation>
    <scope>NUCLEOTIDE SEQUENCE [LARGE SCALE GENOMIC DNA]</scope>
    <source>
        <strain evidence="1">SURF_5</strain>
    </source>
</reference>
<sequence>MKIKLNMKQIAVVARELKETDRKNFDVTDVAQVFKMLQYWVKTAGSGKEKIQSVTELPDGYLCRVNSTFHDAIKAYIREIGSRKLSQQMHDIKAQEAMENYDRLIKEAEEGKRHLGK</sequence>